<evidence type="ECO:0000259" key="2">
    <source>
        <dbReference type="Pfam" id="PF05603"/>
    </source>
</evidence>
<keyword evidence="5" id="KW-1185">Reference proteome</keyword>
<organism evidence="4 5">
    <name type="scientific">Thelephora terrestris</name>
    <dbReference type="NCBI Taxonomy" id="56493"/>
    <lineage>
        <taxon>Eukaryota</taxon>
        <taxon>Fungi</taxon>
        <taxon>Dikarya</taxon>
        <taxon>Basidiomycota</taxon>
        <taxon>Agaricomycotina</taxon>
        <taxon>Agaricomycetes</taxon>
        <taxon>Thelephorales</taxon>
        <taxon>Thelephoraceae</taxon>
        <taxon>Thelephora</taxon>
    </lineage>
</organism>
<feature type="domain" description="Hikeshi-like C-terminal" evidence="3">
    <location>
        <begin position="148"/>
        <end position="202"/>
    </location>
</feature>
<dbReference type="PANTHER" id="PTHR12925:SF0">
    <property type="entry name" value="PROTEIN HIKESHI"/>
    <property type="match status" value="1"/>
</dbReference>
<dbReference type="InterPro" id="IPR008493">
    <property type="entry name" value="Hikeshi-like_N"/>
</dbReference>
<evidence type="ECO:0000313" key="4">
    <source>
        <dbReference type="EMBL" id="KAF9781330.1"/>
    </source>
</evidence>
<dbReference type="GO" id="GO:0005829">
    <property type="term" value="C:cytosol"/>
    <property type="evidence" value="ECO:0007669"/>
    <property type="project" value="TreeGrafter"/>
</dbReference>
<evidence type="ECO:0000256" key="1">
    <source>
        <dbReference type="ARBA" id="ARBA00006623"/>
    </source>
</evidence>
<comment type="caution">
    <text evidence="4">The sequence shown here is derived from an EMBL/GenBank/DDBJ whole genome shotgun (WGS) entry which is preliminary data.</text>
</comment>
<sequence>MFGCVVAGRLLQTNLQQVDETHALFELPNASTINHLCVFLLGTVPFPDGYGATVHFHWPGKGFQLLGMLSNDKPSAIFRLRGNFTPGASAGPVAFAGGVNPTVGGDVTAILGIAIEPLSQISLTLPDPGNGNGNGAVVVAARLADPSYLAEQIVKHLFNFLSSFVGTGTVDENTLVPMGAIVRWYEGFKTKLKNLGPGFLDRAMD</sequence>
<name>A0A9P6L3R9_9AGAM</name>
<dbReference type="Pfam" id="PF21057">
    <property type="entry name" value="Hikeshi-like_C"/>
    <property type="match status" value="1"/>
</dbReference>
<dbReference type="InterPro" id="IPR048364">
    <property type="entry name" value="Hikeshi-like_C"/>
</dbReference>
<dbReference type="GO" id="GO:0005634">
    <property type="term" value="C:nucleus"/>
    <property type="evidence" value="ECO:0007669"/>
    <property type="project" value="TreeGrafter"/>
</dbReference>
<gene>
    <name evidence="4" type="ORF">BJ322DRAFT_1080464</name>
</gene>
<dbReference type="PANTHER" id="PTHR12925">
    <property type="entry name" value="HIKESHI FAMILY MEMBER"/>
    <property type="match status" value="1"/>
</dbReference>
<dbReference type="OrthoDB" id="10248398at2759"/>
<evidence type="ECO:0000313" key="5">
    <source>
        <dbReference type="Proteomes" id="UP000736335"/>
    </source>
</evidence>
<dbReference type="GO" id="GO:0061608">
    <property type="term" value="F:nuclear import signal receptor activity"/>
    <property type="evidence" value="ECO:0007669"/>
    <property type="project" value="TreeGrafter"/>
</dbReference>
<dbReference type="GO" id="GO:0006606">
    <property type="term" value="P:protein import into nucleus"/>
    <property type="evidence" value="ECO:0007669"/>
    <property type="project" value="TreeGrafter"/>
</dbReference>
<feature type="domain" description="Hikeshi-like N-terminal" evidence="2">
    <location>
        <begin position="5"/>
        <end position="126"/>
    </location>
</feature>
<dbReference type="Proteomes" id="UP000736335">
    <property type="component" value="Unassembled WGS sequence"/>
</dbReference>
<reference evidence="4" key="1">
    <citation type="journal article" date="2020" name="Nat. Commun.">
        <title>Large-scale genome sequencing of mycorrhizal fungi provides insights into the early evolution of symbiotic traits.</title>
        <authorList>
            <person name="Miyauchi S."/>
            <person name="Kiss E."/>
            <person name="Kuo A."/>
            <person name="Drula E."/>
            <person name="Kohler A."/>
            <person name="Sanchez-Garcia M."/>
            <person name="Morin E."/>
            <person name="Andreopoulos B."/>
            <person name="Barry K.W."/>
            <person name="Bonito G."/>
            <person name="Buee M."/>
            <person name="Carver A."/>
            <person name="Chen C."/>
            <person name="Cichocki N."/>
            <person name="Clum A."/>
            <person name="Culley D."/>
            <person name="Crous P.W."/>
            <person name="Fauchery L."/>
            <person name="Girlanda M."/>
            <person name="Hayes R.D."/>
            <person name="Keri Z."/>
            <person name="LaButti K."/>
            <person name="Lipzen A."/>
            <person name="Lombard V."/>
            <person name="Magnuson J."/>
            <person name="Maillard F."/>
            <person name="Murat C."/>
            <person name="Nolan M."/>
            <person name="Ohm R.A."/>
            <person name="Pangilinan J."/>
            <person name="Pereira M.F."/>
            <person name="Perotto S."/>
            <person name="Peter M."/>
            <person name="Pfister S."/>
            <person name="Riley R."/>
            <person name="Sitrit Y."/>
            <person name="Stielow J.B."/>
            <person name="Szollosi G."/>
            <person name="Zifcakova L."/>
            <person name="Stursova M."/>
            <person name="Spatafora J.W."/>
            <person name="Tedersoo L."/>
            <person name="Vaario L.M."/>
            <person name="Yamada A."/>
            <person name="Yan M."/>
            <person name="Wang P."/>
            <person name="Xu J."/>
            <person name="Bruns T."/>
            <person name="Baldrian P."/>
            <person name="Vilgalys R."/>
            <person name="Dunand C."/>
            <person name="Henrissat B."/>
            <person name="Grigoriev I.V."/>
            <person name="Hibbett D."/>
            <person name="Nagy L.G."/>
            <person name="Martin F.M."/>
        </authorList>
    </citation>
    <scope>NUCLEOTIDE SEQUENCE</scope>
    <source>
        <strain evidence="4">UH-Tt-Lm1</strain>
    </source>
</reference>
<dbReference type="EMBL" id="WIUZ02000014">
    <property type="protein sequence ID" value="KAF9781330.1"/>
    <property type="molecule type" value="Genomic_DNA"/>
</dbReference>
<accession>A0A9P6L3R9</accession>
<protein>
    <submittedName>
        <fullName evidence="4">DUF775-domain-containing protein</fullName>
    </submittedName>
</protein>
<dbReference type="AlphaFoldDB" id="A0A9P6L3R9"/>
<reference evidence="4" key="2">
    <citation type="submission" date="2020-11" db="EMBL/GenBank/DDBJ databases">
        <authorList>
            <consortium name="DOE Joint Genome Institute"/>
            <person name="Kuo A."/>
            <person name="Miyauchi S."/>
            <person name="Kiss E."/>
            <person name="Drula E."/>
            <person name="Kohler A."/>
            <person name="Sanchez-Garcia M."/>
            <person name="Andreopoulos B."/>
            <person name="Barry K.W."/>
            <person name="Bonito G."/>
            <person name="Buee M."/>
            <person name="Carver A."/>
            <person name="Chen C."/>
            <person name="Cichocki N."/>
            <person name="Clum A."/>
            <person name="Culley D."/>
            <person name="Crous P.W."/>
            <person name="Fauchery L."/>
            <person name="Girlanda M."/>
            <person name="Hayes R."/>
            <person name="Keri Z."/>
            <person name="Labutti K."/>
            <person name="Lipzen A."/>
            <person name="Lombard V."/>
            <person name="Magnuson J."/>
            <person name="Maillard F."/>
            <person name="Morin E."/>
            <person name="Murat C."/>
            <person name="Nolan M."/>
            <person name="Ohm R."/>
            <person name="Pangilinan J."/>
            <person name="Pereira M."/>
            <person name="Perotto S."/>
            <person name="Peter M."/>
            <person name="Riley R."/>
            <person name="Sitrit Y."/>
            <person name="Stielow B."/>
            <person name="Szollosi G."/>
            <person name="Zifcakova L."/>
            <person name="Stursova M."/>
            <person name="Spatafora J.W."/>
            <person name="Tedersoo L."/>
            <person name="Vaario L.-M."/>
            <person name="Yamada A."/>
            <person name="Yan M."/>
            <person name="Wang P."/>
            <person name="Xu J."/>
            <person name="Bruns T."/>
            <person name="Baldrian P."/>
            <person name="Vilgalys R."/>
            <person name="Henrissat B."/>
            <person name="Grigoriev I.V."/>
            <person name="Hibbett D."/>
            <person name="Nagy L.G."/>
            <person name="Martin F.M."/>
        </authorList>
    </citation>
    <scope>NUCLEOTIDE SEQUENCE</scope>
    <source>
        <strain evidence="4">UH-Tt-Lm1</strain>
    </source>
</reference>
<evidence type="ECO:0000259" key="3">
    <source>
        <dbReference type="Pfam" id="PF21057"/>
    </source>
</evidence>
<proteinExistence type="inferred from homology"/>
<dbReference type="Pfam" id="PF05603">
    <property type="entry name" value="Hikeshi-like_N"/>
    <property type="match status" value="1"/>
</dbReference>
<dbReference type="InterPro" id="IPR031318">
    <property type="entry name" value="OPI10"/>
</dbReference>
<comment type="similarity">
    <text evidence="1">Belongs to the OPI10 family.</text>
</comment>